<organism evidence="1 2">
    <name type="scientific">Acinetobacter bereziniae LMG 1003 = CIP 70.12</name>
    <dbReference type="NCBI Taxonomy" id="981324"/>
    <lineage>
        <taxon>Bacteria</taxon>
        <taxon>Pseudomonadati</taxon>
        <taxon>Pseudomonadota</taxon>
        <taxon>Gammaproteobacteria</taxon>
        <taxon>Moraxellales</taxon>
        <taxon>Moraxellaceae</taxon>
        <taxon>Acinetobacter</taxon>
    </lineage>
</organism>
<protein>
    <submittedName>
        <fullName evidence="1">Uncharacterized protein</fullName>
    </submittedName>
</protein>
<keyword evidence="2" id="KW-1185">Reference proteome</keyword>
<dbReference type="Proteomes" id="UP000013251">
    <property type="component" value="Unassembled WGS sequence"/>
</dbReference>
<gene>
    <name evidence="1" type="ORF">F938_02048</name>
</gene>
<sequence>MPFILIIILFVIFFSFPIYQDGQDANEQLCKAKSSSLFIDSIKDCR</sequence>
<evidence type="ECO:0000313" key="2">
    <source>
        <dbReference type="Proteomes" id="UP000013251"/>
    </source>
</evidence>
<accession>N9EP40</accession>
<proteinExistence type="predicted"/>
<dbReference type="AlphaFoldDB" id="N9EP40"/>
<evidence type="ECO:0000313" key="1">
    <source>
        <dbReference type="EMBL" id="ENV96644.1"/>
    </source>
</evidence>
<dbReference type="PATRIC" id="fig|1217650.3.peg.2001"/>
<dbReference type="EMBL" id="APQG01000024">
    <property type="protein sequence ID" value="ENV96644.1"/>
    <property type="molecule type" value="Genomic_DNA"/>
</dbReference>
<name>N9EP40_ACIBZ</name>
<reference evidence="1 2" key="1">
    <citation type="submission" date="2013-02" db="EMBL/GenBank/DDBJ databases">
        <title>The Genome Sequence of Acinetobacter bereziniae CIP 70.12.</title>
        <authorList>
            <consortium name="The Broad Institute Genome Sequencing Platform"/>
            <consortium name="The Broad Institute Genome Sequencing Center for Infectious Disease"/>
            <person name="Cerqueira G."/>
            <person name="Feldgarden M."/>
            <person name="Courvalin P."/>
            <person name="Perichon B."/>
            <person name="Grillot-Courvalin C."/>
            <person name="Clermont D."/>
            <person name="Rocha E."/>
            <person name="Yoon E.-J."/>
            <person name="Nemec A."/>
            <person name="Walker B."/>
            <person name="Young S.K."/>
            <person name="Zeng Q."/>
            <person name="Gargeya S."/>
            <person name="Fitzgerald M."/>
            <person name="Haas B."/>
            <person name="Abouelleil A."/>
            <person name="Alvarado L."/>
            <person name="Arachchi H.M."/>
            <person name="Berlin A.M."/>
            <person name="Chapman S.B."/>
            <person name="Dewar J."/>
            <person name="Goldberg J."/>
            <person name="Griggs A."/>
            <person name="Gujja S."/>
            <person name="Hansen M."/>
            <person name="Howarth C."/>
            <person name="Imamovic A."/>
            <person name="Larimer J."/>
            <person name="McCowan C."/>
            <person name="Murphy C."/>
            <person name="Neiman D."/>
            <person name="Pearson M."/>
            <person name="Priest M."/>
            <person name="Roberts A."/>
            <person name="Saif S."/>
            <person name="Shea T."/>
            <person name="Sisk P."/>
            <person name="Sykes S."/>
            <person name="Wortman J."/>
            <person name="Nusbaum C."/>
            <person name="Birren B."/>
        </authorList>
    </citation>
    <scope>NUCLEOTIDE SEQUENCE [LARGE SCALE GENOMIC DNA]</scope>
    <source>
        <strain evidence="1 2">CIP 70.12</strain>
    </source>
</reference>
<comment type="caution">
    <text evidence="1">The sequence shown here is derived from an EMBL/GenBank/DDBJ whole genome shotgun (WGS) entry which is preliminary data.</text>
</comment>
<dbReference type="HOGENOM" id="CLU_3178920_0_0_6"/>